<accession>A0ACC5ZVX4</accession>
<keyword evidence="1" id="KW-0378">Hydrolase</keyword>
<dbReference type="EC" id="3.6.1.54" evidence="1"/>
<comment type="caution">
    <text evidence="1">The sequence shown here is derived from an EMBL/GenBank/DDBJ whole genome shotgun (WGS) entry which is preliminary data.</text>
</comment>
<name>A0ACC5ZVX4_9RHOB</name>
<dbReference type="EMBL" id="JAMQGO010000005">
    <property type="protein sequence ID" value="MCM2562466.1"/>
    <property type="molecule type" value="Genomic_DNA"/>
</dbReference>
<dbReference type="Proteomes" id="UP001203036">
    <property type="component" value="Unassembled WGS sequence"/>
</dbReference>
<reference evidence="1" key="1">
    <citation type="submission" date="2022-06" db="EMBL/GenBank/DDBJ databases">
        <title>Lutimaribacter sp. EGI FJ00013, a novel bacterium isolated from a salt lake sediment enrichment.</title>
        <authorList>
            <person name="Gao L."/>
            <person name="Fang B.-Z."/>
            <person name="Li W.-J."/>
        </authorList>
    </citation>
    <scope>NUCLEOTIDE SEQUENCE</scope>
    <source>
        <strain evidence="1">EGI FJ00013</strain>
    </source>
</reference>
<proteinExistence type="predicted"/>
<protein>
    <submittedName>
        <fullName evidence="1">UDP-2,3-diacylglucosamine diphosphatase LpxI</fullName>
        <ecNumber evidence="1">3.6.1.54</ecNumber>
    </submittedName>
</protein>
<evidence type="ECO:0000313" key="2">
    <source>
        <dbReference type="Proteomes" id="UP001203036"/>
    </source>
</evidence>
<evidence type="ECO:0000313" key="1">
    <source>
        <dbReference type="EMBL" id="MCM2562466.1"/>
    </source>
</evidence>
<keyword evidence="2" id="KW-1185">Reference proteome</keyword>
<sequence length="288" mass="29833">MPAAVAAAQKVPPLVCALQAQPPDTLKPDLTFRLETLGSLLGQLRARGVTDVCLCGAIDRPDLDPAALDAETARLVPVLQQALGQGDDGALRAVMGLFEQSGFAIRAAHELAPGLLPTAGVLTKRQPQQGHRADVATALEVLADQGRADLGQACVVRRGQVLVREGEEGTDAMLATLAQQGGDGSWDGDPITWSFDLAGDLIGQAADWLSNTAERSPDAPGAGAILFKAPKPGQDWRADLPTIGPVTAIRAAEAGLDGIVIAAGGVIVLDRAQVVAICDAKGLFLWVR</sequence>
<gene>
    <name evidence="1" type="primary">lpxI</name>
    <name evidence="1" type="ORF">M8744_09955</name>
</gene>
<organism evidence="1 2">
    <name type="scientific">Lutimaribacter degradans</name>
    <dbReference type="NCBI Taxonomy" id="2945989"/>
    <lineage>
        <taxon>Bacteria</taxon>
        <taxon>Pseudomonadati</taxon>
        <taxon>Pseudomonadota</taxon>
        <taxon>Alphaproteobacteria</taxon>
        <taxon>Rhodobacterales</taxon>
        <taxon>Roseobacteraceae</taxon>
        <taxon>Lutimaribacter</taxon>
    </lineage>
</organism>